<dbReference type="STRING" id="1026882.MAMP_02656"/>
<keyword evidence="2" id="KW-1185">Reference proteome</keyword>
<protein>
    <submittedName>
        <fullName evidence="1">Uncharacterized protein</fullName>
    </submittedName>
</protein>
<proteinExistence type="predicted"/>
<evidence type="ECO:0000313" key="1">
    <source>
        <dbReference type="EMBL" id="EGL55662.1"/>
    </source>
</evidence>
<organism evidence="1 2">
    <name type="scientific">Methylophaga aminisulfidivorans MP</name>
    <dbReference type="NCBI Taxonomy" id="1026882"/>
    <lineage>
        <taxon>Bacteria</taxon>
        <taxon>Pseudomonadati</taxon>
        <taxon>Pseudomonadota</taxon>
        <taxon>Gammaproteobacteria</taxon>
        <taxon>Thiotrichales</taxon>
        <taxon>Piscirickettsiaceae</taxon>
        <taxon>Methylophaga</taxon>
    </lineage>
</organism>
<gene>
    <name evidence="1" type="ORF">MAMP_02656</name>
</gene>
<dbReference type="EMBL" id="AFIG01000001">
    <property type="protein sequence ID" value="EGL55662.1"/>
    <property type="molecule type" value="Genomic_DNA"/>
</dbReference>
<dbReference type="AlphaFoldDB" id="F5SVT8"/>
<name>F5SVT8_9GAMM</name>
<evidence type="ECO:0000313" key="2">
    <source>
        <dbReference type="Proteomes" id="UP000003544"/>
    </source>
</evidence>
<sequence length="45" mass="5199">MPLVKLSKLSAIQGKPLDLIFCYLQSSNKDNWSIHKTVIIECYIF</sequence>
<accession>F5SVT8</accession>
<comment type="caution">
    <text evidence="1">The sequence shown here is derived from an EMBL/GenBank/DDBJ whole genome shotgun (WGS) entry which is preliminary data.</text>
</comment>
<reference evidence="1 2" key="1">
    <citation type="journal article" date="2011" name="J. Bacteriol.">
        <title>Draft genome sequence of Methylophaga aminisulfidivorans MP T.</title>
        <authorList>
            <person name="Han G.H."/>
            <person name="Kim W."/>
            <person name="Chun J."/>
            <person name="Kim S.W."/>
        </authorList>
    </citation>
    <scope>NUCLEOTIDE SEQUENCE [LARGE SCALE GENOMIC DNA]</scope>
    <source>
        <strain evidence="2">MP(T)</strain>
    </source>
</reference>
<dbReference type="Proteomes" id="UP000003544">
    <property type="component" value="Unassembled WGS sequence"/>
</dbReference>